<feature type="domain" description="SLH" evidence="4">
    <location>
        <begin position="81"/>
        <end position="144"/>
    </location>
</feature>
<sequence>MKRFKSKLIGLVCASSLFFQPVFALEAADISGHWAEGEIRTWLEKGYAKGYESGEFKPDAPVTRAEFAAFMNRTLGLSDIKAVSFKDVAAGDWFYTDMLKANAAGYISGYEDNTVRPYARITRQEAALMIQRALNVQQSDYSKEAAGFSDYINIAEWAADAVGYCFKEGIIKGYTDGSFMPDRSVTRAEAIRMLDEGTKVRDRLREQEQEQEQQEQDQQEQEQEQNGIPESSTSHRAFYILEKWMSGGDAYVEFVEYGVDGTFSAKARNLEYSQIDEERPYVARIRSGEIEFVKPINSKPFDSIYGKVVEKSGNFIKLDTTPGSTDDDETFTNISLSGSTLVYEESSKNSAAAIGRGDFIWAITEDTIRARVVEMLTEDELENNRDNPPYTDGY</sequence>
<feature type="compositionally biased region" description="Acidic residues" evidence="2">
    <location>
        <begin position="209"/>
        <end position="223"/>
    </location>
</feature>
<dbReference type="AlphaFoldDB" id="W8T368"/>
<feature type="signal peptide" evidence="3">
    <location>
        <begin position="1"/>
        <end position="24"/>
    </location>
</feature>
<dbReference type="eggNOG" id="COG5492">
    <property type="taxonomic scope" value="Bacteria"/>
</dbReference>
<reference evidence="5 6" key="1">
    <citation type="journal article" date="2014" name="Genome Announc.">
        <title>Complete Genome Sequence of Amino Acid-Utilizing Eubacterium acidaminophilum al-2 (DSM 3953).</title>
        <authorList>
            <person name="Poehlein A."/>
            <person name="Andreesen J.R."/>
            <person name="Daniel R."/>
        </authorList>
    </citation>
    <scope>NUCLEOTIDE SEQUENCE [LARGE SCALE GENOMIC DNA]</scope>
    <source>
        <strain evidence="5 6">DSM 3953</strain>
    </source>
</reference>
<dbReference type="InterPro" id="IPR001119">
    <property type="entry name" value="SLH_dom"/>
</dbReference>
<dbReference type="HOGENOM" id="CLU_699695_0_0_9"/>
<dbReference type="PANTHER" id="PTHR43308">
    <property type="entry name" value="OUTER MEMBRANE PROTEIN ALPHA-RELATED"/>
    <property type="match status" value="1"/>
</dbReference>
<dbReference type="PATRIC" id="fig|1286171.3.peg.846"/>
<evidence type="ECO:0000256" key="2">
    <source>
        <dbReference type="SAM" id="MobiDB-lite"/>
    </source>
</evidence>
<dbReference type="KEGG" id="eac:EAL2_c08940"/>
<dbReference type="Pfam" id="PF00395">
    <property type="entry name" value="SLH"/>
    <property type="match status" value="3"/>
</dbReference>
<dbReference type="InterPro" id="IPR051465">
    <property type="entry name" value="Cell_Envelope_Struct_Comp"/>
</dbReference>
<dbReference type="OrthoDB" id="174569at2"/>
<organism evidence="5 6">
    <name type="scientific">Peptoclostridium acidaminophilum DSM 3953</name>
    <dbReference type="NCBI Taxonomy" id="1286171"/>
    <lineage>
        <taxon>Bacteria</taxon>
        <taxon>Bacillati</taxon>
        <taxon>Bacillota</taxon>
        <taxon>Clostridia</taxon>
        <taxon>Peptostreptococcales</taxon>
        <taxon>Peptoclostridiaceae</taxon>
        <taxon>Peptoclostridium</taxon>
    </lineage>
</organism>
<name>W8T368_PEPAC</name>
<protein>
    <submittedName>
        <fullName evidence="5">S-layer domain protein</fullName>
    </submittedName>
</protein>
<dbReference type="STRING" id="1286171.EAL2_c08940"/>
<evidence type="ECO:0000256" key="3">
    <source>
        <dbReference type="SAM" id="SignalP"/>
    </source>
</evidence>
<accession>W8T368</accession>
<feature type="domain" description="SLH" evidence="4">
    <location>
        <begin position="22"/>
        <end position="80"/>
    </location>
</feature>
<dbReference type="PROSITE" id="PS51272">
    <property type="entry name" value="SLH"/>
    <property type="match status" value="3"/>
</dbReference>
<evidence type="ECO:0000256" key="1">
    <source>
        <dbReference type="ARBA" id="ARBA00022737"/>
    </source>
</evidence>
<evidence type="ECO:0000259" key="4">
    <source>
        <dbReference type="PROSITE" id="PS51272"/>
    </source>
</evidence>
<keyword evidence="3" id="KW-0732">Signal</keyword>
<feature type="domain" description="SLH" evidence="4">
    <location>
        <begin position="145"/>
        <end position="208"/>
    </location>
</feature>
<dbReference type="Proteomes" id="UP000019591">
    <property type="component" value="Chromosome"/>
</dbReference>
<keyword evidence="6" id="KW-1185">Reference proteome</keyword>
<dbReference type="RefSeq" id="WP_025435214.1">
    <property type="nucleotide sequence ID" value="NZ_CP007452.1"/>
</dbReference>
<feature type="region of interest" description="Disordered" evidence="2">
    <location>
        <begin position="202"/>
        <end position="232"/>
    </location>
</feature>
<dbReference type="EMBL" id="CP007452">
    <property type="protein sequence ID" value="AHM56194.1"/>
    <property type="molecule type" value="Genomic_DNA"/>
</dbReference>
<evidence type="ECO:0000313" key="6">
    <source>
        <dbReference type="Proteomes" id="UP000019591"/>
    </source>
</evidence>
<evidence type="ECO:0000313" key="5">
    <source>
        <dbReference type="EMBL" id="AHM56194.1"/>
    </source>
</evidence>
<keyword evidence="1" id="KW-0677">Repeat</keyword>
<gene>
    <name evidence="5" type="ORF">EAL2_c08940</name>
</gene>
<feature type="chain" id="PRO_5004914507" evidence="3">
    <location>
        <begin position="25"/>
        <end position="394"/>
    </location>
</feature>
<proteinExistence type="predicted"/>
<dbReference type="PANTHER" id="PTHR43308:SF5">
    <property type="entry name" value="S-LAYER PROTEIN _ PEPTIDOGLYCAN ENDO-BETA-N-ACETYLGLUCOSAMINIDASE"/>
    <property type="match status" value="1"/>
</dbReference>